<dbReference type="CDD" id="cd00254">
    <property type="entry name" value="LT-like"/>
    <property type="match status" value="1"/>
</dbReference>
<feature type="region of interest" description="Disordered" evidence="3">
    <location>
        <begin position="199"/>
        <end position="227"/>
    </location>
</feature>
<protein>
    <submittedName>
        <fullName evidence="5">Lytic transglycosylase domain-containing protein</fullName>
        <ecNumber evidence="5">4.2.2.n1</ecNumber>
    </submittedName>
</protein>
<evidence type="ECO:0000313" key="6">
    <source>
        <dbReference type="Proteomes" id="UP001259572"/>
    </source>
</evidence>
<dbReference type="Proteomes" id="UP001259572">
    <property type="component" value="Unassembled WGS sequence"/>
</dbReference>
<name>A0ABU3QAS1_9SPHN</name>
<evidence type="ECO:0000256" key="3">
    <source>
        <dbReference type="SAM" id="MobiDB-lite"/>
    </source>
</evidence>
<comment type="similarity">
    <text evidence="2">Belongs to the virb1 family.</text>
</comment>
<feature type="domain" description="Transglycosylase SLT" evidence="4">
    <location>
        <begin position="17"/>
        <end position="116"/>
    </location>
</feature>
<dbReference type="EMBL" id="JAVUPU010000009">
    <property type="protein sequence ID" value="MDT9600417.1"/>
    <property type="molecule type" value="Genomic_DNA"/>
</dbReference>
<comment type="caution">
    <text evidence="5">The sequence shown here is derived from an EMBL/GenBank/DDBJ whole genome shotgun (WGS) entry which is preliminary data.</text>
</comment>
<dbReference type="SUPFAM" id="SSF53955">
    <property type="entry name" value="Lysozyme-like"/>
    <property type="match status" value="1"/>
</dbReference>
<keyword evidence="6" id="KW-1185">Reference proteome</keyword>
<dbReference type="PANTHER" id="PTHR37423">
    <property type="entry name" value="SOLUBLE LYTIC MUREIN TRANSGLYCOSYLASE-RELATED"/>
    <property type="match status" value="1"/>
</dbReference>
<gene>
    <name evidence="5" type="ORF">RQX22_15770</name>
</gene>
<organism evidence="5 6">
    <name type="scientific">Sphingosinicella rhizophila</name>
    <dbReference type="NCBI Taxonomy" id="3050082"/>
    <lineage>
        <taxon>Bacteria</taxon>
        <taxon>Pseudomonadati</taxon>
        <taxon>Pseudomonadota</taxon>
        <taxon>Alphaproteobacteria</taxon>
        <taxon>Sphingomonadales</taxon>
        <taxon>Sphingosinicellaceae</taxon>
        <taxon>Sphingosinicella</taxon>
    </lineage>
</organism>
<dbReference type="Gene3D" id="1.10.530.10">
    <property type="match status" value="1"/>
</dbReference>
<dbReference type="InterPro" id="IPR008258">
    <property type="entry name" value="Transglycosylase_SLT_dom_1"/>
</dbReference>
<dbReference type="EC" id="4.2.2.n1" evidence="5"/>
<dbReference type="InterPro" id="IPR023346">
    <property type="entry name" value="Lysozyme-like_dom_sf"/>
</dbReference>
<dbReference type="Pfam" id="PF01464">
    <property type="entry name" value="SLT"/>
    <property type="match status" value="1"/>
</dbReference>
<evidence type="ECO:0000259" key="4">
    <source>
        <dbReference type="Pfam" id="PF01464"/>
    </source>
</evidence>
<evidence type="ECO:0000313" key="5">
    <source>
        <dbReference type="EMBL" id="MDT9600417.1"/>
    </source>
</evidence>
<dbReference type="PANTHER" id="PTHR37423:SF2">
    <property type="entry name" value="MEMBRANE-BOUND LYTIC MUREIN TRANSGLYCOSYLASE C"/>
    <property type="match status" value="1"/>
</dbReference>
<proteinExistence type="inferred from homology"/>
<keyword evidence="5" id="KW-0456">Lyase</keyword>
<comment type="similarity">
    <text evidence="1">Belongs to the transglycosylase Slt family.</text>
</comment>
<evidence type="ECO:0000256" key="2">
    <source>
        <dbReference type="ARBA" id="ARBA00009387"/>
    </source>
</evidence>
<dbReference type="GO" id="GO:0016829">
    <property type="term" value="F:lyase activity"/>
    <property type="evidence" value="ECO:0007669"/>
    <property type="project" value="UniProtKB-KW"/>
</dbReference>
<evidence type="ECO:0000256" key="1">
    <source>
        <dbReference type="ARBA" id="ARBA00007734"/>
    </source>
</evidence>
<reference evidence="5 6" key="1">
    <citation type="submission" date="2023-05" db="EMBL/GenBank/DDBJ databases">
        <authorList>
            <person name="Guo Y."/>
        </authorList>
    </citation>
    <scope>NUCLEOTIDE SEQUENCE [LARGE SCALE GENOMIC DNA]</scope>
    <source>
        <strain evidence="5 6">GR2756</strain>
    </source>
</reference>
<sequence length="227" mass="23845">MASVPGAFSATDPYATYIEEASRRFGIPQAWIRAVMRVESAGNPSATSRAGAMGLMQVMPGTFAELRARYGLGANPYSPRDSILAGTAYLREMHDRYGSAGFLAAYNAGPGRWEDHVYRRRPLPAETVVYMARLAPLVGGSAAPNAAAIARADLHGVTRATATSWTQSALFVRMGESKAAARPDAADMQSSSGAVAATVDASASTSPRPGWVASSPTHSILAVTRPQ</sequence>
<accession>A0ABU3QAS1</accession>